<dbReference type="AlphaFoldDB" id="A0A1U7J661"/>
<feature type="domain" description="VOC" evidence="1">
    <location>
        <begin position="9"/>
        <end position="125"/>
    </location>
</feature>
<protein>
    <submittedName>
        <fullName evidence="2">Glyoxalase</fullName>
    </submittedName>
</protein>
<dbReference type="STRING" id="549789.NIES30_11795"/>
<comment type="caution">
    <text evidence="2">The sequence shown here is derived from an EMBL/GenBank/DDBJ whole genome shotgun (WGS) entry which is preliminary data.</text>
</comment>
<dbReference type="PROSITE" id="PS51819">
    <property type="entry name" value="VOC"/>
    <property type="match status" value="1"/>
</dbReference>
<dbReference type="OrthoDB" id="458060at2"/>
<organism evidence="2 3">
    <name type="scientific">Phormidium tenue NIES-30</name>
    <dbReference type="NCBI Taxonomy" id="549789"/>
    <lineage>
        <taxon>Bacteria</taxon>
        <taxon>Bacillati</taxon>
        <taxon>Cyanobacteriota</taxon>
        <taxon>Cyanophyceae</taxon>
        <taxon>Oscillatoriophycideae</taxon>
        <taxon>Oscillatoriales</taxon>
        <taxon>Oscillatoriaceae</taxon>
        <taxon>Phormidium</taxon>
    </lineage>
</organism>
<dbReference type="RefSeq" id="WP_073608634.1">
    <property type="nucleotide sequence ID" value="NZ_MRCG01000007.1"/>
</dbReference>
<dbReference type="Gene3D" id="3.10.180.10">
    <property type="entry name" value="2,3-Dihydroxybiphenyl 1,2-Dioxygenase, domain 1"/>
    <property type="match status" value="1"/>
</dbReference>
<evidence type="ECO:0000313" key="2">
    <source>
        <dbReference type="EMBL" id="OKH48183.1"/>
    </source>
</evidence>
<dbReference type="SUPFAM" id="SSF54593">
    <property type="entry name" value="Glyoxalase/Bleomycin resistance protein/Dihydroxybiphenyl dioxygenase"/>
    <property type="match status" value="1"/>
</dbReference>
<dbReference type="InterPro" id="IPR029068">
    <property type="entry name" value="Glyas_Bleomycin-R_OHBP_Dase"/>
</dbReference>
<proteinExistence type="predicted"/>
<dbReference type="Proteomes" id="UP000185557">
    <property type="component" value="Unassembled WGS sequence"/>
</dbReference>
<dbReference type="Pfam" id="PF00903">
    <property type="entry name" value="Glyoxalase"/>
    <property type="match status" value="1"/>
</dbReference>
<sequence length="130" mass="14017">MAEASVGCTSAFVALASENFGRLVDFYGELLDQSARPYQRDRYAEFHLPELRLAIFKPNTDHASQFAAPSSGAMSLCLEVTDLDGAIAHLTHLGYAPPGPVLTASHGREVYAYDPDGNRLILHQGLAEPG</sequence>
<dbReference type="InterPro" id="IPR037523">
    <property type="entry name" value="VOC_core"/>
</dbReference>
<keyword evidence="3" id="KW-1185">Reference proteome</keyword>
<dbReference type="InterPro" id="IPR004360">
    <property type="entry name" value="Glyas_Fos-R_dOase_dom"/>
</dbReference>
<name>A0A1U7J661_9CYAN</name>
<evidence type="ECO:0000313" key="3">
    <source>
        <dbReference type="Proteomes" id="UP000185557"/>
    </source>
</evidence>
<accession>A0A1U7J661</accession>
<reference evidence="2 3" key="1">
    <citation type="submission" date="2016-11" db="EMBL/GenBank/DDBJ databases">
        <title>Draft Genome Sequences of Nine Cyanobacterial Strains from Diverse Habitats.</title>
        <authorList>
            <person name="Zhu T."/>
            <person name="Hou S."/>
            <person name="Lu X."/>
            <person name="Hess W.R."/>
        </authorList>
    </citation>
    <scope>NUCLEOTIDE SEQUENCE [LARGE SCALE GENOMIC DNA]</scope>
    <source>
        <strain evidence="2 3">NIES-30</strain>
    </source>
</reference>
<evidence type="ECO:0000259" key="1">
    <source>
        <dbReference type="PROSITE" id="PS51819"/>
    </source>
</evidence>
<dbReference type="EMBL" id="MRCG01000007">
    <property type="protein sequence ID" value="OKH48183.1"/>
    <property type="molecule type" value="Genomic_DNA"/>
</dbReference>
<gene>
    <name evidence="2" type="ORF">NIES30_11795</name>
</gene>